<dbReference type="EMBL" id="JBHTKA010000001">
    <property type="protein sequence ID" value="MFD0998656.1"/>
    <property type="molecule type" value="Genomic_DNA"/>
</dbReference>
<evidence type="ECO:0000313" key="1">
    <source>
        <dbReference type="EMBL" id="MFD0998656.1"/>
    </source>
</evidence>
<protein>
    <submittedName>
        <fullName evidence="1">Uncharacterized protein</fullName>
    </submittedName>
</protein>
<comment type="caution">
    <text evidence="1">The sequence shown here is derived from an EMBL/GenBank/DDBJ whole genome shotgun (WGS) entry which is preliminary data.</text>
</comment>
<sequence length="55" mass="5845">MGIQLILSQVSCGHNMKPTVNAGADQFRSSEQFQFTLTGSASDPEGAPLPTHGRK</sequence>
<accession>A0ABW3K0E9</accession>
<name>A0ABW3K0E9_9BACT</name>
<dbReference type="Proteomes" id="UP001597112">
    <property type="component" value="Unassembled WGS sequence"/>
</dbReference>
<proteinExistence type="predicted"/>
<organism evidence="1 2">
    <name type="scientific">Ohtaekwangia kribbensis</name>
    <dbReference type="NCBI Taxonomy" id="688913"/>
    <lineage>
        <taxon>Bacteria</taxon>
        <taxon>Pseudomonadati</taxon>
        <taxon>Bacteroidota</taxon>
        <taxon>Cytophagia</taxon>
        <taxon>Cytophagales</taxon>
        <taxon>Fulvivirgaceae</taxon>
        <taxon>Ohtaekwangia</taxon>
    </lineage>
</organism>
<gene>
    <name evidence="1" type="ORF">ACFQ21_05030</name>
</gene>
<reference evidence="2" key="1">
    <citation type="journal article" date="2019" name="Int. J. Syst. Evol. Microbiol.">
        <title>The Global Catalogue of Microorganisms (GCM) 10K type strain sequencing project: providing services to taxonomists for standard genome sequencing and annotation.</title>
        <authorList>
            <consortium name="The Broad Institute Genomics Platform"/>
            <consortium name="The Broad Institute Genome Sequencing Center for Infectious Disease"/>
            <person name="Wu L."/>
            <person name="Ma J."/>
        </authorList>
    </citation>
    <scope>NUCLEOTIDE SEQUENCE [LARGE SCALE GENOMIC DNA]</scope>
    <source>
        <strain evidence="2">CCUG 58938</strain>
    </source>
</reference>
<evidence type="ECO:0000313" key="2">
    <source>
        <dbReference type="Proteomes" id="UP001597112"/>
    </source>
</evidence>
<keyword evidence="2" id="KW-1185">Reference proteome</keyword>